<dbReference type="InterPro" id="IPR008889">
    <property type="entry name" value="VQ"/>
</dbReference>
<protein>
    <recommendedName>
        <fullName evidence="1">VQ domain-containing protein</fullName>
    </recommendedName>
</protein>
<dbReference type="OrthoDB" id="1917757at2759"/>
<evidence type="ECO:0000313" key="2">
    <source>
        <dbReference type="EMBL" id="KAA8529151.1"/>
    </source>
</evidence>
<dbReference type="Proteomes" id="UP000325577">
    <property type="component" value="Linkage Group LG20"/>
</dbReference>
<evidence type="ECO:0000259" key="1">
    <source>
        <dbReference type="Pfam" id="PF05678"/>
    </source>
</evidence>
<accession>A0A5J5AJ26</accession>
<feature type="domain" description="VQ" evidence="1">
    <location>
        <begin position="54"/>
        <end position="78"/>
    </location>
</feature>
<dbReference type="AlphaFoldDB" id="A0A5J5AJ26"/>
<dbReference type="InterPro" id="IPR039607">
    <property type="entry name" value="VQ_8/17/18/20/21/25"/>
</dbReference>
<sequence length="175" mass="19322">MSPAKFPADHEQARRVINGAHPSPLRINKDSLVIQKPSSSHAATKQQNPIIIHTHSPKIIHTQARDFMALVQKLTGVSRTIDDTAQLEPRKIIKTKCSEGENNSWRIKPDDNKSSSVVNDENCGGGGGFSVSPIFNPKDSPNREMKCSLIQQSLLEQISSLAMDNDTIGHFKNLF</sequence>
<evidence type="ECO:0000313" key="3">
    <source>
        <dbReference type="Proteomes" id="UP000325577"/>
    </source>
</evidence>
<dbReference type="PANTHER" id="PTHR33143">
    <property type="entry name" value="F16F4.1 PROTEIN-RELATED"/>
    <property type="match status" value="1"/>
</dbReference>
<keyword evidence="3" id="KW-1185">Reference proteome</keyword>
<dbReference type="EMBL" id="CM018044">
    <property type="protein sequence ID" value="KAA8529151.1"/>
    <property type="molecule type" value="Genomic_DNA"/>
</dbReference>
<dbReference type="Pfam" id="PF05678">
    <property type="entry name" value="VQ"/>
    <property type="match status" value="1"/>
</dbReference>
<gene>
    <name evidence="2" type="ORF">F0562_034050</name>
</gene>
<name>A0A5J5AJ26_9ASTE</name>
<reference evidence="2 3" key="1">
    <citation type="submission" date="2019-09" db="EMBL/GenBank/DDBJ databases">
        <title>A chromosome-level genome assembly of the Chinese tupelo Nyssa sinensis.</title>
        <authorList>
            <person name="Yang X."/>
            <person name="Kang M."/>
            <person name="Yang Y."/>
            <person name="Xiong H."/>
            <person name="Wang M."/>
            <person name="Zhang Z."/>
            <person name="Wang Z."/>
            <person name="Wu H."/>
            <person name="Ma T."/>
            <person name="Liu J."/>
            <person name="Xi Z."/>
        </authorList>
    </citation>
    <scope>NUCLEOTIDE SEQUENCE [LARGE SCALE GENOMIC DNA]</scope>
    <source>
        <strain evidence="2">J267</strain>
        <tissue evidence="2">Leaf</tissue>
    </source>
</reference>
<proteinExistence type="predicted"/>
<dbReference type="PANTHER" id="PTHR33143:SF76">
    <property type="entry name" value="VQ MOTIF-CONTAINING PROTEIN 8, CHLOROPLASTIC"/>
    <property type="match status" value="1"/>
</dbReference>
<dbReference type="GO" id="GO:0005634">
    <property type="term" value="C:nucleus"/>
    <property type="evidence" value="ECO:0007669"/>
    <property type="project" value="TreeGrafter"/>
</dbReference>
<organism evidence="2 3">
    <name type="scientific">Nyssa sinensis</name>
    <dbReference type="NCBI Taxonomy" id="561372"/>
    <lineage>
        <taxon>Eukaryota</taxon>
        <taxon>Viridiplantae</taxon>
        <taxon>Streptophyta</taxon>
        <taxon>Embryophyta</taxon>
        <taxon>Tracheophyta</taxon>
        <taxon>Spermatophyta</taxon>
        <taxon>Magnoliopsida</taxon>
        <taxon>eudicotyledons</taxon>
        <taxon>Gunneridae</taxon>
        <taxon>Pentapetalae</taxon>
        <taxon>asterids</taxon>
        <taxon>Cornales</taxon>
        <taxon>Nyssaceae</taxon>
        <taxon>Nyssa</taxon>
    </lineage>
</organism>